<dbReference type="CDD" id="cd00773">
    <property type="entry name" value="HisRS-like_core"/>
    <property type="match status" value="1"/>
</dbReference>
<dbReference type="InterPro" id="IPR036621">
    <property type="entry name" value="Anticodon-bd_dom_sf"/>
</dbReference>
<organism evidence="14 15">
    <name type="scientific">Wohlfahrtiimonas chitiniclastica</name>
    <dbReference type="NCBI Taxonomy" id="400946"/>
    <lineage>
        <taxon>Bacteria</taxon>
        <taxon>Pseudomonadati</taxon>
        <taxon>Pseudomonadota</taxon>
        <taxon>Gammaproteobacteria</taxon>
        <taxon>Cardiobacteriales</taxon>
        <taxon>Ignatzschineriaceae</taxon>
        <taxon>Wohlfahrtiimonas</taxon>
    </lineage>
</organism>
<dbReference type="FunFam" id="3.30.930.10:FF:000005">
    <property type="entry name" value="Histidine--tRNA ligase"/>
    <property type="match status" value="1"/>
</dbReference>
<dbReference type="Gene3D" id="3.30.930.10">
    <property type="entry name" value="Bira Bifunctional Protein, Domain 2"/>
    <property type="match status" value="1"/>
</dbReference>
<evidence type="ECO:0000256" key="6">
    <source>
        <dbReference type="ARBA" id="ARBA00022741"/>
    </source>
</evidence>
<evidence type="ECO:0000256" key="5">
    <source>
        <dbReference type="ARBA" id="ARBA00022598"/>
    </source>
</evidence>
<dbReference type="PANTHER" id="PTHR43707">
    <property type="entry name" value="HISTIDYL-TRNA SYNTHETASE"/>
    <property type="match status" value="1"/>
</dbReference>
<dbReference type="InterPro" id="IPR045864">
    <property type="entry name" value="aa-tRNA-synth_II/BPL/LPL"/>
</dbReference>
<evidence type="ECO:0000256" key="7">
    <source>
        <dbReference type="ARBA" id="ARBA00022840"/>
    </source>
</evidence>
<dbReference type="InterPro" id="IPR004516">
    <property type="entry name" value="HisRS/HisZ"/>
</dbReference>
<comment type="subcellular location">
    <subcellularLocation>
        <location evidence="1 11">Cytoplasm</location>
    </subcellularLocation>
</comment>
<protein>
    <recommendedName>
        <fullName evidence="11">Histidine--tRNA ligase</fullName>
        <ecNumber evidence="11">6.1.1.21</ecNumber>
    </recommendedName>
    <alternativeName>
        <fullName evidence="11">Histidyl-tRNA synthetase</fullName>
        <shortName evidence="11">HisRS</shortName>
    </alternativeName>
</protein>
<proteinExistence type="inferred from homology"/>
<dbReference type="Proteomes" id="UP000680020">
    <property type="component" value="Unassembled WGS sequence"/>
</dbReference>
<feature type="binding site" evidence="12">
    <location>
        <begin position="84"/>
        <end position="86"/>
    </location>
    <ligand>
        <name>L-histidine</name>
        <dbReference type="ChEBI" id="CHEBI:57595"/>
    </ligand>
</feature>
<dbReference type="GO" id="GO:0004821">
    <property type="term" value="F:histidine-tRNA ligase activity"/>
    <property type="evidence" value="ECO:0007669"/>
    <property type="project" value="UniProtKB-UniRule"/>
</dbReference>
<dbReference type="SUPFAM" id="SSF52954">
    <property type="entry name" value="Class II aaRS ABD-related"/>
    <property type="match status" value="1"/>
</dbReference>
<dbReference type="HAMAP" id="MF_00127">
    <property type="entry name" value="His_tRNA_synth"/>
    <property type="match status" value="1"/>
</dbReference>
<dbReference type="InterPro" id="IPR015807">
    <property type="entry name" value="His-tRNA-ligase"/>
</dbReference>
<dbReference type="InterPro" id="IPR006195">
    <property type="entry name" value="aa-tRNA-synth_II"/>
</dbReference>
<evidence type="ECO:0000256" key="8">
    <source>
        <dbReference type="ARBA" id="ARBA00022917"/>
    </source>
</evidence>
<evidence type="ECO:0000256" key="4">
    <source>
        <dbReference type="ARBA" id="ARBA00022490"/>
    </source>
</evidence>
<dbReference type="Pfam" id="PF03129">
    <property type="entry name" value="HGTP_anticodon"/>
    <property type="match status" value="1"/>
</dbReference>
<evidence type="ECO:0000256" key="12">
    <source>
        <dbReference type="PIRSR" id="PIRSR001549-1"/>
    </source>
</evidence>
<dbReference type="NCBIfam" id="TIGR00442">
    <property type="entry name" value="hisS"/>
    <property type="match status" value="1"/>
</dbReference>
<dbReference type="GO" id="GO:0005737">
    <property type="term" value="C:cytoplasm"/>
    <property type="evidence" value="ECO:0007669"/>
    <property type="project" value="UniProtKB-SubCell"/>
</dbReference>
<evidence type="ECO:0000256" key="3">
    <source>
        <dbReference type="ARBA" id="ARBA00011738"/>
    </source>
</evidence>
<dbReference type="Gene3D" id="3.40.50.800">
    <property type="entry name" value="Anticodon-binding domain"/>
    <property type="match status" value="1"/>
</dbReference>
<name>A0AB35BWL2_9GAMM</name>
<evidence type="ECO:0000313" key="14">
    <source>
        <dbReference type="EMBL" id="MBS7824665.1"/>
    </source>
</evidence>
<reference evidence="14" key="1">
    <citation type="submission" date="2021-03" db="EMBL/GenBank/DDBJ databases">
        <title>Identification and antibiotic profiling of Wohlfahrtiimonas chitiniclastica, an underestimated human pathogen.</title>
        <authorList>
            <person name="Kopf A."/>
            <person name="Bunk B."/>
            <person name="Coldewey S."/>
            <person name="Gunzer F."/>
            <person name="Riedel T."/>
            <person name="Schroettner P."/>
        </authorList>
    </citation>
    <scope>NUCLEOTIDE SEQUENCE</scope>
    <source>
        <strain evidence="14">DSM 100917</strain>
    </source>
</reference>
<comment type="caution">
    <text evidence="14">The sequence shown here is derived from an EMBL/GenBank/DDBJ whole genome shotgun (WGS) entry which is preliminary data.</text>
</comment>
<dbReference type="InterPro" id="IPR041715">
    <property type="entry name" value="HisRS-like_core"/>
</dbReference>
<gene>
    <name evidence="11 14" type="primary">hisS</name>
    <name evidence="14" type="ORF">J7561_05530</name>
</gene>
<dbReference type="GO" id="GO:0005524">
    <property type="term" value="F:ATP binding"/>
    <property type="evidence" value="ECO:0007669"/>
    <property type="project" value="UniProtKB-UniRule"/>
</dbReference>
<dbReference type="EC" id="6.1.1.21" evidence="11"/>
<keyword evidence="5 11" id="KW-0436">Ligase</keyword>
<comment type="subunit">
    <text evidence="3 11">Homodimer.</text>
</comment>
<keyword evidence="9 11" id="KW-0030">Aminoacyl-tRNA synthetase</keyword>
<dbReference type="PANTHER" id="PTHR43707:SF1">
    <property type="entry name" value="HISTIDINE--TRNA LIGASE, MITOCHONDRIAL-RELATED"/>
    <property type="match status" value="1"/>
</dbReference>
<evidence type="ECO:0000313" key="15">
    <source>
        <dbReference type="Proteomes" id="UP000680020"/>
    </source>
</evidence>
<keyword evidence="6 11" id="KW-0547">Nucleotide-binding</keyword>
<feature type="binding site" evidence="12">
    <location>
        <begin position="264"/>
        <end position="265"/>
    </location>
    <ligand>
        <name>L-histidine</name>
        <dbReference type="ChEBI" id="CHEBI:57595"/>
    </ligand>
</feature>
<feature type="domain" description="Aminoacyl-transfer RNA synthetases class-II family profile" evidence="13">
    <location>
        <begin position="1"/>
        <end position="346"/>
    </location>
</feature>
<dbReference type="Pfam" id="PF13393">
    <property type="entry name" value="tRNA-synt_His"/>
    <property type="match status" value="1"/>
</dbReference>
<evidence type="ECO:0000256" key="10">
    <source>
        <dbReference type="ARBA" id="ARBA00047639"/>
    </source>
</evidence>
<keyword evidence="7 11" id="KW-0067">ATP-binding</keyword>
<feature type="binding site" evidence="12">
    <location>
        <position position="132"/>
    </location>
    <ligand>
        <name>L-histidine</name>
        <dbReference type="ChEBI" id="CHEBI:57595"/>
    </ligand>
</feature>
<keyword evidence="4 11" id="KW-0963">Cytoplasm</keyword>
<dbReference type="PIRSF" id="PIRSF001549">
    <property type="entry name" value="His-tRNA_synth"/>
    <property type="match status" value="1"/>
</dbReference>
<feature type="binding site" evidence="12">
    <location>
        <position position="128"/>
    </location>
    <ligand>
        <name>L-histidine</name>
        <dbReference type="ChEBI" id="CHEBI:57595"/>
    </ligand>
</feature>
<dbReference type="GO" id="GO:0006427">
    <property type="term" value="P:histidyl-tRNA aminoacylation"/>
    <property type="evidence" value="ECO:0007669"/>
    <property type="project" value="UniProtKB-UniRule"/>
</dbReference>
<dbReference type="RefSeq" id="WP_213403834.1">
    <property type="nucleotide sequence ID" value="NZ_JAGIBT010000003.1"/>
</dbReference>
<dbReference type="SUPFAM" id="SSF55681">
    <property type="entry name" value="Class II aaRS and biotin synthetases"/>
    <property type="match status" value="1"/>
</dbReference>
<evidence type="ECO:0000256" key="2">
    <source>
        <dbReference type="ARBA" id="ARBA00008226"/>
    </source>
</evidence>
<feature type="binding site" evidence="12">
    <location>
        <position position="260"/>
    </location>
    <ligand>
        <name>L-histidine</name>
        <dbReference type="ChEBI" id="CHEBI:57595"/>
    </ligand>
</feature>
<dbReference type="PROSITE" id="PS50862">
    <property type="entry name" value="AA_TRNA_LIGASE_II"/>
    <property type="match status" value="1"/>
</dbReference>
<keyword evidence="8 11" id="KW-0648">Protein biosynthesis</keyword>
<dbReference type="EMBL" id="JAGIBU010000003">
    <property type="protein sequence ID" value="MBS7824665.1"/>
    <property type="molecule type" value="Genomic_DNA"/>
</dbReference>
<dbReference type="AlphaFoldDB" id="A0AB35BWL2"/>
<evidence type="ECO:0000256" key="11">
    <source>
        <dbReference type="HAMAP-Rule" id="MF_00127"/>
    </source>
</evidence>
<comment type="catalytic activity">
    <reaction evidence="10 11">
        <text>tRNA(His) + L-histidine + ATP = L-histidyl-tRNA(His) + AMP + diphosphate + H(+)</text>
        <dbReference type="Rhea" id="RHEA:17313"/>
        <dbReference type="Rhea" id="RHEA-COMP:9665"/>
        <dbReference type="Rhea" id="RHEA-COMP:9689"/>
        <dbReference type="ChEBI" id="CHEBI:15378"/>
        <dbReference type="ChEBI" id="CHEBI:30616"/>
        <dbReference type="ChEBI" id="CHEBI:33019"/>
        <dbReference type="ChEBI" id="CHEBI:57595"/>
        <dbReference type="ChEBI" id="CHEBI:78442"/>
        <dbReference type="ChEBI" id="CHEBI:78527"/>
        <dbReference type="ChEBI" id="CHEBI:456215"/>
        <dbReference type="EC" id="6.1.1.21"/>
    </reaction>
</comment>
<feature type="binding site" evidence="12">
    <location>
        <position position="114"/>
    </location>
    <ligand>
        <name>L-histidine</name>
        <dbReference type="ChEBI" id="CHEBI:57595"/>
    </ligand>
</feature>
<comment type="similarity">
    <text evidence="2 11">Belongs to the class-II aminoacyl-tRNA synthetase family.</text>
</comment>
<evidence type="ECO:0000256" key="9">
    <source>
        <dbReference type="ARBA" id="ARBA00023146"/>
    </source>
</evidence>
<sequence length="425" mass="48333">MGQKIQSVKGMHDALPTQTAKWQYIESLLRHLFAQYGYREIRTPIVEETRLFTRSLGEVTDIVEKEMYIFADSDEKTSLALRPELTAGIVRSGIQHGLFYNQVQKVWQIGSVFRYDKPQHGRYRQFNQADIEVFGIETPDADAEILAMINRLWQQLGVADYVTLEINSMGTEECRKRYREVIVKYFEDNIELLDEDSLRRLKSNPLRILDSKNPAMQALLNNAPKLLDHLTEDSAEHFKKVCQYLDELGIQYVINHRIVRGMDYYTRTVFEWTTDKLGAQATICGGGRYDRMVEELGGHKTPAIGFGLGMERLYLLCEEVEGLSATHATDLVAVLLGQDAKKAGLPLMENIRSAYPNYLVTTVLGEAGMKSQMKKADQSGARYAMILGENELSNGIVIMKDLRQSGEQTEVAMTDVIDWLKNIQA</sequence>
<evidence type="ECO:0000259" key="13">
    <source>
        <dbReference type="PROSITE" id="PS50862"/>
    </source>
</evidence>
<accession>A0AB35BWL2</accession>
<evidence type="ECO:0000256" key="1">
    <source>
        <dbReference type="ARBA" id="ARBA00004496"/>
    </source>
</evidence>
<dbReference type="InterPro" id="IPR004154">
    <property type="entry name" value="Anticodon-bd"/>
</dbReference>